<dbReference type="InterPro" id="IPR013785">
    <property type="entry name" value="Aldolase_TIM"/>
</dbReference>
<dbReference type="GO" id="GO:0004557">
    <property type="term" value="F:alpha-galactosidase activity"/>
    <property type="evidence" value="ECO:0007669"/>
    <property type="project" value="UniProtKB-EC"/>
</dbReference>
<dbReference type="EMBL" id="CACRUT010000006">
    <property type="protein sequence ID" value="VYT77902.1"/>
    <property type="molecule type" value="Genomic_DNA"/>
</dbReference>
<evidence type="ECO:0000256" key="6">
    <source>
        <dbReference type="SAM" id="SignalP"/>
    </source>
</evidence>
<keyword evidence="3 10" id="KW-0378">Hydrolase</keyword>
<dbReference type="InterPro" id="IPR029483">
    <property type="entry name" value="GH97_C"/>
</dbReference>
<comment type="cofactor">
    <cofactor evidence="1">
        <name>Ca(2+)</name>
        <dbReference type="ChEBI" id="CHEBI:29108"/>
    </cofactor>
</comment>
<dbReference type="AlphaFoldDB" id="A0A6N2ZLT0"/>
<evidence type="ECO:0000256" key="3">
    <source>
        <dbReference type="ARBA" id="ARBA00022801"/>
    </source>
</evidence>
<feature type="domain" description="Glycosyl-hydrolase 97 N-terminal" evidence="8">
    <location>
        <begin position="33"/>
        <end position="282"/>
    </location>
</feature>
<dbReference type="Gene3D" id="2.60.40.1180">
    <property type="entry name" value="Golgi alpha-mannosidase II"/>
    <property type="match status" value="1"/>
</dbReference>
<dbReference type="Gene3D" id="3.20.20.70">
    <property type="entry name" value="Aldolase class I"/>
    <property type="match status" value="1"/>
</dbReference>
<evidence type="ECO:0000259" key="7">
    <source>
        <dbReference type="Pfam" id="PF10566"/>
    </source>
</evidence>
<dbReference type="InterPro" id="IPR052720">
    <property type="entry name" value="Glycosyl_hydrolase_97"/>
</dbReference>
<name>A0A6N2ZLT0_9BACT</name>
<evidence type="ECO:0000256" key="4">
    <source>
        <dbReference type="ARBA" id="ARBA00022837"/>
    </source>
</evidence>
<evidence type="ECO:0000256" key="5">
    <source>
        <dbReference type="ARBA" id="ARBA00023295"/>
    </source>
</evidence>
<comment type="subunit">
    <text evidence="2">Monomer.</text>
</comment>
<dbReference type="EC" id="3.2.1.22" evidence="10"/>
<accession>A0A6N2ZLT0</accession>
<dbReference type="SUPFAM" id="SSF51445">
    <property type="entry name" value="(Trans)glycosidases"/>
    <property type="match status" value="1"/>
</dbReference>
<evidence type="ECO:0000313" key="10">
    <source>
        <dbReference type="EMBL" id="VYT77902.1"/>
    </source>
</evidence>
<dbReference type="InterPro" id="IPR013780">
    <property type="entry name" value="Glyco_hydro_b"/>
</dbReference>
<feature type="domain" description="Glycosyl-hydrolase 97 catalytic" evidence="7">
    <location>
        <begin position="311"/>
        <end position="447"/>
    </location>
</feature>
<keyword evidence="5 10" id="KW-0326">Glycosidase</keyword>
<dbReference type="InterPro" id="IPR019563">
    <property type="entry name" value="GH97_catalytic"/>
</dbReference>
<dbReference type="InterPro" id="IPR017853">
    <property type="entry name" value="GH"/>
</dbReference>
<dbReference type="InterPro" id="IPR029486">
    <property type="entry name" value="GH97_N"/>
</dbReference>
<evidence type="ECO:0000256" key="2">
    <source>
        <dbReference type="ARBA" id="ARBA00011245"/>
    </source>
</evidence>
<organism evidence="10">
    <name type="scientific">Paraprevotella clara</name>
    <dbReference type="NCBI Taxonomy" id="454154"/>
    <lineage>
        <taxon>Bacteria</taxon>
        <taxon>Pseudomonadati</taxon>
        <taxon>Bacteroidota</taxon>
        <taxon>Bacteroidia</taxon>
        <taxon>Bacteroidales</taxon>
        <taxon>Prevotellaceae</taxon>
        <taxon>Paraprevotella</taxon>
    </lineage>
</organism>
<protein>
    <submittedName>
        <fullName evidence="10">Retaining alpha-galactosidase</fullName>
        <ecNumber evidence="10">3.2.1.22</ecNumber>
    </submittedName>
</protein>
<proteinExistence type="predicted"/>
<reference evidence="10" key="1">
    <citation type="submission" date="2019-11" db="EMBL/GenBank/DDBJ databases">
        <authorList>
            <person name="Feng L."/>
        </authorList>
    </citation>
    <scope>NUCLEOTIDE SEQUENCE</scope>
    <source>
        <strain evidence="10">PclaraLFYP37</strain>
    </source>
</reference>
<dbReference type="Gene3D" id="2.70.98.10">
    <property type="match status" value="1"/>
</dbReference>
<dbReference type="RefSeq" id="WP_412441830.1">
    <property type="nucleotide sequence ID" value="NZ_CACRUT010000006.1"/>
</dbReference>
<feature type="signal peptide" evidence="6">
    <location>
        <begin position="1"/>
        <end position="22"/>
    </location>
</feature>
<dbReference type="Pfam" id="PF14508">
    <property type="entry name" value="GH97_N"/>
    <property type="match status" value="1"/>
</dbReference>
<gene>
    <name evidence="10" type="ORF">PCLFYP37_01098</name>
</gene>
<evidence type="ECO:0000256" key="1">
    <source>
        <dbReference type="ARBA" id="ARBA00001913"/>
    </source>
</evidence>
<sequence length="630" mass="70636">MKNHLFISAGLLWSLFSMSVHAAGSRGDLLRLGSPDKNIEVCVEEDGGRLLYSVKRGKVDVLQKSPLGITVDGHDLGKGASLVAEPEIEKIQEKYPIFGNHAEASGRGVEAVLPMQASGVRFGLAVRVYNDGVAIRYILPEGAKHIGNERTAWALPQRVKKVAWAEYEPGYEGYVHVTALEAMPDKGYVGGPLTVDLGNCYVTLTEADCESFPDMAFTRSGNTFQAGFPASEKGWDIRRLPDESEKILAGRYKGKDVSPWRCVIIAGDLTALVNSDMLTNLCPSPEEGRDFSWVQPGRCLWQWWSVGAPRYEEQKEWFDAAAKLTWEYYLIDDGWRNWRKDGKDQWELLEEVIAYGRSVGVKSIVWVNSNEMRTAGPRRAYLEKIKAVGASGIKIDFIPAATAEIMQWYMGAMQDCAELGLLLNFHGSVKPTGLSRTYPNDVTREAVRGNEWHILRYGRVLPQSHYVALPFTRLMAGAADVTPVTLNPREIETGGYTWTHEFAQSIVFLSPITHFSDHYSYYLESPFLDLLKAVPTVWDETRVLSCTEMGEVVAYARRKGNDWWVGVMNGDKEREIEIPLDFLKKSMDAVLLHDDDKILASVAREDRKVSKKETLKVHLRAGGGFMGWFH</sequence>
<evidence type="ECO:0000259" key="8">
    <source>
        <dbReference type="Pfam" id="PF14508"/>
    </source>
</evidence>
<dbReference type="InterPro" id="IPR014718">
    <property type="entry name" value="GH-type_carb-bd"/>
</dbReference>
<keyword evidence="4" id="KW-0106">Calcium</keyword>
<evidence type="ECO:0000259" key="9">
    <source>
        <dbReference type="Pfam" id="PF14509"/>
    </source>
</evidence>
<dbReference type="PANTHER" id="PTHR35803:SF2">
    <property type="entry name" value="RETAINING ALPHA-GALACTOSIDASE"/>
    <property type="match status" value="1"/>
</dbReference>
<feature type="chain" id="PRO_5027022543" evidence="6">
    <location>
        <begin position="23"/>
        <end position="630"/>
    </location>
</feature>
<dbReference type="Pfam" id="PF10566">
    <property type="entry name" value="Glyco_hydro_97"/>
    <property type="match status" value="1"/>
</dbReference>
<keyword evidence="6" id="KW-0732">Signal</keyword>
<dbReference type="Pfam" id="PF14509">
    <property type="entry name" value="GH97_C"/>
    <property type="match status" value="1"/>
</dbReference>
<dbReference type="GO" id="GO:0030246">
    <property type="term" value="F:carbohydrate binding"/>
    <property type="evidence" value="ECO:0007669"/>
    <property type="project" value="InterPro"/>
</dbReference>
<dbReference type="PANTHER" id="PTHR35803">
    <property type="entry name" value="GLUCAN 1,4-ALPHA-GLUCOSIDASE SUSB-RELATED"/>
    <property type="match status" value="1"/>
</dbReference>
<feature type="domain" description="Glycosyl-hydrolase 97 C-terminal oligomerisation" evidence="9">
    <location>
        <begin position="537"/>
        <end position="629"/>
    </location>
</feature>